<dbReference type="SUPFAM" id="SSF53448">
    <property type="entry name" value="Nucleotide-diphospho-sugar transferases"/>
    <property type="match status" value="1"/>
</dbReference>
<dbReference type="PATRIC" id="fig|458.5.peg.408"/>
<comment type="caution">
    <text evidence="1">The sequence shown here is derived from an EMBL/GenBank/DDBJ whole genome shotgun (WGS) entry which is preliminary data.</text>
</comment>
<dbReference type="InterPro" id="IPR029044">
    <property type="entry name" value="Nucleotide-diphossugar_trans"/>
</dbReference>
<name>A0A0W0XYX2_9GAMM</name>
<dbReference type="EMBL" id="LNYT01000005">
    <property type="protein sequence ID" value="KTD49765.1"/>
    <property type="molecule type" value="Genomic_DNA"/>
</dbReference>
<dbReference type="Gene3D" id="3.90.550.10">
    <property type="entry name" value="Spore Coat Polysaccharide Biosynthesis Protein SpsA, Chain A"/>
    <property type="match status" value="1"/>
</dbReference>
<proteinExistence type="predicted"/>
<reference evidence="1 2" key="1">
    <citation type="submission" date="2015-11" db="EMBL/GenBank/DDBJ databases">
        <title>Genomic analysis of 38 Legionella species identifies large and diverse effector repertoires.</title>
        <authorList>
            <person name="Burstein D."/>
            <person name="Amaro F."/>
            <person name="Zusman T."/>
            <person name="Lifshitz Z."/>
            <person name="Cohen O."/>
            <person name="Gilbert J.A."/>
            <person name="Pupko T."/>
            <person name="Shuman H.A."/>
            <person name="Segal G."/>
        </authorList>
    </citation>
    <scope>NUCLEOTIDE SEQUENCE [LARGE SCALE GENOMIC DNA]</scope>
    <source>
        <strain evidence="1 2">WA-270A-C2</strain>
    </source>
</reference>
<dbReference type="AlphaFoldDB" id="A0A0W0XYX2"/>
<dbReference type="OrthoDB" id="9788272at2"/>
<accession>A0A0W0XYX2</accession>
<sequence length="249" mass="28962">MNIVIPMAGSGLRFKNSGFTRPKPLIIVADKPMYRQAVDSLPLHLANQLIFIVQEDEFSTLLVEDIRAHYSAFYPCTIVNLKEEPRTLAETLLTAAPYLDLKLPSLIHNCDTYIQVDFNWQILLEWQIDGALLLYHSHNPSLMFAEVDDQDFRVKSLQQRIIPNNALIDTFFIKNTRQLLNFLIEIKPSANISRNPLFDVYQRMIEDEHYIIPLWVKKVLDFGTPQSLVYSLNQILLRSTHFRQLFLET</sequence>
<organism evidence="1 2">
    <name type="scientific">Legionella rubrilucens</name>
    <dbReference type="NCBI Taxonomy" id="458"/>
    <lineage>
        <taxon>Bacteria</taxon>
        <taxon>Pseudomonadati</taxon>
        <taxon>Pseudomonadota</taxon>
        <taxon>Gammaproteobacteria</taxon>
        <taxon>Legionellales</taxon>
        <taxon>Legionellaceae</taxon>
        <taxon>Legionella</taxon>
    </lineage>
</organism>
<dbReference type="RefSeq" id="WP_058530526.1">
    <property type="nucleotide sequence ID" value="NZ_CAAAIN010000010.1"/>
</dbReference>
<gene>
    <name evidence="1" type="ORF">Lrub_0393</name>
</gene>
<dbReference type="STRING" id="458.Lrub_0393"/>
<evidence type="ECO:0000313" key="1">
    <source>
        <dbReference type="EMBL" id="KTD49765.1"/>
    </source>
</evidence>
<protein>
    <submittedName>
        <fullName evidence="1">Uncharacterized protein</fullName>
    </submittedName>
</protein>
<keyword evidence="2" id="KW-1185">Reference proteome</keyword>
<evidence type="ECO:0000313" key="2">
    <source>
        <dbReference type="Proteomes" id="UP000054608"/>
    </source>
</evidence>
<dbReference type="Proteomes" id="UP000054608">
    <property type="component" value="Unassembled WGS sequence"/>
</dbReference>